<dbReference type="InterPro" id="IPR012337">
    <property type="entry name" value="RNaseH-like_sf"/>
</dbReference>
<evidence type="ECO:0000256" key="5">
    <source>
        <dbReference type="ARBA" id="ARBA00022722"/>
    </source>
</evidence>
<dbReference type="RefSeq" id="XP_001729721.1">
    <property type="nucleotide sequence ID" value="XM_001729669.1"/>
</dbReference>
<dbReference type="SMART" id="SM00479">
    <property type="entry name" value="EXOIII"/>
    <property type="match status" value="1"/>
</dbReference>
<keyword evidence="8" id="KW-0539">Nucleus</keyword>
<evidence type="ECO:0000256" key="8">
    <source>
        <dbReference type="ARBA" id="ARBA00023242"/>
    </source>
</evidence>
<dbReference type="FunCoup" id="A8Q8G2">
    <property type="interactions" value="482"/>
</dbReference>
<dbReference type="EMBL" id="AAYY01000011">
    <property type="protein sequence ID" value="EDP42507.1"/>
    <property type="molecule type" value="Genomic_DNA"/>
</dbReference>
<evidence type="ECO:0000256" key="7">
    <source>
        <dbReference type="ARBA" id="ARBA00022839"/>
    </source>
</evidence>
<dbReference type="SUPFAM" id="SSF53098">
    <property type="entry name" value="Ribonuclease H-like"/>
    <property type="match status" value="1"/>
</dbReference>
<feature type="domain" description="Exonuclease" evidence="11">
    <location>
        <begin position="121"/>
        <end position="269"/>
    </location>
</feature>
<feature type="compositionally biased region" description="Polar residues" evidence="10">
    <location>
        <begin position="33"/>
        <end position="44"/>
    </location>
</feature>
<sequence>MSSQSPAGSNWESLRKKLHGSPTSSVVRKKRSAQQMHTLSATTKQLRHSKSVELPSKNPLWFADDLTPEDLALAKSIQASKSSDSTASETHEISQAQTQTKRRLVLGEPVNPSPAKQTIGNYVAIDCEMVGVGPRGTGSALARVSIVNWHGHVVLDTFVKPKERVTDYRTWVSGVRPGDLKKAPSFATVQARVADIIKGRVLVGHAIQNDLRALLLSHPRPKIRDTAGFKPLQELSGNKSPGLRTLSKLLCRGCTSDDGCVPHAETCMG</sequence>
<dbReference type="VEuPathDB" id="FungiDB:MGL_3265"/>
<gene>
    <name evidence="12" type="ORF">MGL_3265</name>
</gene>
<feature type="region of interest" description="Disordered" evidence="10">
    <location>
        <begin position="1"/>
        <end position="52"/>
    </location>
</feature>
<evidence type="ECO:0000256" key="4">
    <source>
        <dbReference type="ARBA" id="ARBA00022552"/>
    </source>
</evidence>
<reference evidence="12 13" key="1">
    <citation type="journal article" date="2007" name="Proc. Natl. Acad. Sci. U.S.A.">
        <title>Dandruff-associated Malassezia genomes reveal convergent and divergent virulence traits shared with plant and human fungal pathogens.</title>
        <authorList>
            <person name="Xu J."/>
            <person name="Saunders C.W."/>
            <person name="Hu P."/>
            <person name="Grant R.A."/>
            <person name="Boekhout T."/>
            <person name="Kuramae E.E."/>
            <person name="Kronstad J.W."/>
            <person name="Deangelis Y.M."/>
            <person name="Reeder N.L."/>
            <person name="Johnstone K.R."/>
            <person name="Leland M."/>
            <person name="Fieno A.M."/>
            <person name="Begley W.M."/>
            <person name="Sun Y."/>
            <person name="Lacey M.P."/>
            <person name="Chaudhary T."/>
            <person name="Keough T."/>
            <person name="Chu L."/>
            <person name="Sears R."/>
            <person name="Yuan B."/>
            <person name="Dawson T.L.Jr."/>
        </authorList>
    </citation>
    <scope>NUCLEOTIDE SEQUENCE [LARGE SCALE GENOMIC DNA]</scope>
    <source>
        <strain evidence="13">ATCC MYA-4612 / CBS 7966</strain>
    </source>
</reference>
<dbReference type="OrthoDB" id="8191639at2759"/>
<dbReference type="GO" id="GO:0003676">
    <property type="term" value="F:nucleic acid binding"/>
    <property type="evidence" value="ECO:0007669"/>
    <property type="project" value="InterPro"/>
</dbReference>
<comment type="function">
    <text evidence="9">Exoribonuclease involved in ribosome biosynthesis. Involved in the processing of ITS1, the internal transcribed spacer localized between the 18S and 5.8S rRNAs.</text>
</comment>
<dbReference type="KEGG" id="mgl:MGL_3265"/>
<keyword evidence="7" id="KW-0269">Exonuclease</keyword>
<proteinExistence type="inferred from homology"/>
<evidence type="ECO:0000256" key="6">
    <source>
        <dbReference type="ARBA" id="ARBA00022801"/>
    </source>
</evidence>
<comment type="similarity">
    <text evidence="2">Belongs to the REXO4 family.</text>
</comment>
<organism evidence="12 13">
    <name type="scientific">Malassezia globosa (strain ATCC MYA-4612 / CBS 7966)</name>
    <name type="common">Dandruff-associated fungus</name>
    <dbReference type="NCBI Taxonomy" id="425265"/>
    <lineage>
        <taxon>Eukaryota</taxon>
        <taxon>Fungi</taxon>
        <taxon>Dikarya</taxon>
        <taxon>Basidiomycota</taxon>
        <taxon>Ustilaginomycotina</taxon>
        <taxon>Malasseziomycetes</taxon>
        <taxon>Malasseziales</taxon>
        <taxon>Malasseziaceae</taxon>
        <taxon>Malassezia</taxon>
    </lineage>
</organism>
<dbReference type="GeneID" id="5854027"/>
<evidence type="ECO:0000256" key="1">
    <source>
        <dbReference type="ARBA" id="ARBA00004123"/>
    </source>
</evidence>
<evidence type="ECO:0000313" key="13">
    <source>
        <dbReference type="Proteomes" id="UP000008837"/>
    </source>
</evidence>
<dbReference type="InterPro" id="IPR036397">
    <property type="entry name" value="RNaseH_sf"/>
</dbReference>
<accession>A8Q8G2</accession>
<keyword evidence="13" id="KW-1185">Reference proteome</keyword>
<comment type="caution">
    <text evidence="12">The sequence shown here is derived from an EMBL/GenBank/DDBJ whole genome shotgun (WGS) entry which is preliminary data.</text>
</comment>
<evidence type="ECO:0000256" key="10">
    <source>
        <dbReference type="SAM" id="MobiDB-lite"/>
    </source>
</evidence>
<dbReference type="AlphaFoldDB" id="A8Q8G2"/>
<dbReference type="CDD" id="cd06144">
    <property type="entry name" value="REX4_like"/>
    <property type="match status" value="1"/>
</dbReference>
<dbReference type="GO" id="GO:0006364">
    <property type="term" value="P:rRNA processing"/>
    <property type="evidence" value="ECO:0007669"/>
    <property type="project" value="UniProtKB-KW"/>
</dbReference>
<keyword evidence="5" id="KW-0540">Nuclease</keyword>
<name>A8Q8G2_MALGO</name>
<evidence type="ECO:0000259" key="11">
    <source>
        <dbReference type="SMART" id="SM00479"/>
    </source>
</evidence>
<evidence type="ECO:0000256" key="2">
    <source>
        <dbReference type="ARBA" id="ARBA00010489"/>
    </source>
</evidence>
<dbReference type="GO" id="GO:0005634">
    <property type="term" value="C:nucleus"/>
    <property type="evidence" value="ECO:0007669"/>
    <property type="project" value="UniProtKB-SubCell"/>
</dbReference>
<dbReference type="PANTHER" id="PTHR12801">
    <property type="entry name" value="RNA EXONUCLEASE REXO1 / RECO3 FAMILY MEMBER-RELATED"/>
    <property type="match status" value="1"/>
</dbReference>
<evidence type="ECO:0000256" key="9">
    <source>
        <dbReference type="ARBA" id="ARBA00025599"/>
    </source>
</evidence>
<evidence type="ECO:0000256" key="3">
    <source>
        <dbReference type="ARBA" id="ARBA00016937"/>
    </source>
</evidence>
<dbReference type="STRING" id="425265.A8Q8G2"/>
<keyword evidence="6" id="KW-0378">Hydrolase</keyword>
<comment type="subcellular location">
    <subcellularLocation>
        <location evidence="1">Nucleus</location>
    </subcellularLocation>
</comment>
<evidence type="ECO:0000313" key="12">
    <source>
        <dbReference type="EMBL" id="EDP42507.1"/>
    </source>
</evidence>
<dbReference type="Proteomes" id="UP000008837">
    <property type="component" value="Unassembled WGS sequence"/>
</dbReference>
<dbReference type="InterPro" id="IPR013520">
    <property type="entry name" value="Ribonucl_H"/>
</dbReference>
<dbReference type="PANTHER" id="PTHR12801:SF45">
    <property type="entry name" value="RNA EXONUCLEASE 4"/>
    <property type="match status" value="1"/>
</dbReference>
<feature type="compositionally biased region" description="Polar residues" evidence="10">
    <location>
        <begin position="1"/>
        <end position="12"/>
    </location>
</feature>
<feature type="region of interest" description="Disordered" evidence="10">
    <location>
        <begin position="77"/>
        <end position="112"/>
    </location>
</feature>
<dbReference type="GO" id="GO:0000027">
    <property type="term" value="P:ribosomal large subunit assembly"/>
    <property type="evidence" value="ECO:0007669"/>
    <property type="project" value="TreeGrafter"/>
</dbReference>
<dbReference type="InterPro" id="IPR047021">
    <property type="entry name" value="REXO1/3/4-like"/>
</dbReference>
<dbReference type="Gene3D" id="3.30.420.10">
    <property type="entry name" value="Ribonuclease H-like superfamily/Ribonuclease H"/>
    <property type="match status" value="1"/>
</dbReference>
<keyword evidence="4" id="KW-0698">rRNA processing</keyword>
<protein>
    <recommendedName>
        <fullName evidence="3">RNA exonuclease 4</fullName>
    </recommendedName>
</protein>
<dbReference type="InterPro" id="IPR037431">
    <property type="entry name" value="REX4_DEDDh_dom"/>
</dbReference>
<dbReference type="InParanoid" id="A8Q8G2"/>
<dbReference type="Pfam" id="PF00929">
    <property type="entry name" value="RNase_T"/>
    <property type="match status" value="1"/>
</dbReference>
<feature type="compositionally biased region" description="Polar residues" evidence="10">
    <location>
        <begin position="77"/>
        <end position="99"/>
    </location>
</feature>
<dbReference type="GO" id="GO:0008408">
    <property type="term" value="F:3'-5' exonuclease activity"/>
    <property type="evidence" value="ECO:0007669"/>
    <property type="project" value="InterPro"/>
</dbReference>